<dbReference type="PANTHER" id="PTHR31218">
    <property type="entry name" value="WAT1-RELATED PROTEIN"/>
    <property type="match status" value="1"/>
</dbReference>
<keyword evidence="4 6" id="KW-1133">Transmembrane helix</keyword>
<evidence type="ECO:0000256" key="4">
    <source>
        <dbReference type="ARBA" id="ARBA00022989"/>
    </source>
</evidence>
<feature type="transmembrane region" description="Helical" evidence="6">
    <location>
        <begin position="68"/>
        <end position="92"/>
    </location>
</feature>
<keyword evidence="3 6" id="KW-0812">Transmembrane</keyword>
<organism evidence="8 9">
    <name type="scientific">Amborella trichopoda</name>
    <dbReference type="NCBI Taxonomy" id="13333"/>
    <lineage>
        <taxon>Eukaryota</taxon>
        <taxon>Viridiplantae</taxon>
        <taxon>Streptophyta</taxon>
        <taxon>Embryophyta</taxon>
        <taxon>Tracheophyta</taxon>
        <taxon>Spermatophyta</taxon>
        <taxon>Magnoliopsida</taxon>
        <taxon>Amborellales</taxon>
        <taxon>Amborellaceae</taxon>
        <taxon>Amborella</taxon>
    </lineage>
</organism>
<dbReference type="eggNOG" id="ENOG502QPWM">
    <property type="taxonomic scope" value="Eukaryota"/>
</dbReference>
<feature type="transmembrane region" description="Helical" evidence="6">
    <location>
        <begin position="180"/>
        <end position="200"/>
    </location>
</feature>
<dbReference type="EMBL" id="KI392237">
    <property type="protein sequence ID" value="ERN18253.1"/>
    <property type="molecule type" value="Genomic_DNA"/>
</dbReference>
<feature type="domain" description="EamA" evidence="7">
    <location>
        <begin position="182"/>
        <end position="319"/>
    </location>
</feature>
<dbReference type="SUPFAM" id="SSF103481">
    <property type="entry name" value="Multidrug resistance efflux transporter EmrE"/>
    <property type="match status" value="2"/>
</dbReference>
<dbReference type="KEGG" id="atr:18446609"/>
<name>U5DCW4_AMBTC</name>
<dbReference type="InterPro" id="IPR030184">
    <property type="entry name" value="WAT1-related"/>
</dbReference>
<sequence length="361" mass="39646">MEDLIPVVAQVMVQFFLTGMYLMTKVAYAEGMSPYVFVTYRSITATLFLAPFACFLESDKRPPLNLKAATGIFLLSILGIAINQNCYFGALYYTSSTFVSTIANLIPAITFVMALILRLERFDIKTIKGKAKVLGTVTCVAGAMIMTLAKGPAIKIFHHLKTNNSVLLLFGASKSPESNWVLGPILIFGSVLAWSAWINYQAWAFRSYPAPLSLTALMCFMGIFPTAVIALLLDDVTAWRLNFDIKLVCYIYSGVLCTAFQFFIQSWCIKRKGPIFASSFFPVCTVIVAILEPLFFPVDIYIASVIGIALVIAGLYCVLWGKAMDVKIGGGGREDQVGTRLSQGQDEEACLSVSLKEPLLK</sequence>
<dbReference type="Pfam" id="PF00892">
    <property type="entry name" value="EamA"/>
    <property type="match status" value="2"/>
</dbReference>
<evidence type="ECO:0000256" key="3">
    <source>
        <dbReference type="ARBA" id="ARBA00022692"/>
    </source>
</evidence>
<evidence type="ECO:0000256" key="6">
    <source>
        <dbReference type="RuleBase" id="RU363077"/>
    </source>
</evidence>
<feature type="transmembrane region" description="Helical" evidence="6">
    <location>
        <begin position="300"/>
        <end position="319"/>
    </location>
</feature>
<dbReference type="GO" id="GO:0022857">
    <property type="term" value="F:transmembrane transporter activity"/>
    <property type="evidence" value="ECO:0007669"/>
    <property type="project" value="InterPro"/>
</dbReference>
<feature type="domain" description="EamA" evidence="7">
    <location>
        <begin position="14"/>
        <end position="147"/>
    </location>
</feature>
<dbReference type="OMA" id="NASHLIM"/>
<protein>
    <recommendedName>
        <fullName evidence="6">WAT1-related protein</fullName>
    </recommendedName>
</protein>
<dbReference type="InterPro" id="IPR037185">
    <property type="entry name" value="EmrE-like"/>
</dbReference>
<feature type="transmembrane region" description="Helical" evidence="6">
    <location>
        <begin position="131"/>
        <end position="149"/>
    </location>
</feature>
<keyword evidence="9" id="KW-1185">Reference proteome</keyword>
<feature type="transmembrane region" description="Helical" evidence="6">
    <location>
        <begin position="35"/>
        <end position="56"/>
    </location>
</feature>
<evidence type="ECO:0000256" key="1">
    <source>
        <dbReference type="ARBA" id="ARBA00004141"/>
    </source>
</evidence>
<feature type="transmembrane region" description="Helical" evidence="6">
    <location>
        <begin position="212"/>
        <end position="233"/>
    </location>
</feature>
<evidence type="ECO:0000256" key="5">
    <source>
        <dbReference type="ARBA" id="ARBA00023136"/>
    </source>
</evidence>
<dbReference type="HOGENOM" id="CLU_025359_1_0_1"/>
<evidence type="ECO:0000259" key="7">
    <source>
        <dbReference type="Pfam" id="PF00892"/>
    </source>
</evidence>
<proteinExistence type="inferred from homology"/>
<accession>U5DCW4</accession>
<feature type="transmembrane region" description="Helical" evidence="6">
    <location>
        <begin position="98"/>
        <end position="119"/>
    </location>
</feature>
<dbReference type="OrthoDB" id="1728340at2759"/>
<comment type="similarity">
    <text evidence="2 6">Belongs to the drug/metabolite transporter (DMT) superfamily. Plant drug/metabolite exporter (P-DME) (TC 2.A.7.4) family.</text>
</comment>
<evidence type="ECO:0000313" key="8">
    <source>
        <dbReference type="EMBL" id="ERN18253.1"/>
    </source>
</evidence>
<feature type="transmembrane region" description="Helical" evidence="6">
    <location>
        <begin position="245"/>
        <end position="263"/>
    </location>
</feature>
<keyword evidence="5 6" id="KW-0472">Membrane</keyword>
<dbReference type="AlphaFoldDB" id="U5DCW4"/>
<gene>
    <name evidence="8" type="ORF">AMTR_s00055p00114700</name>
</gene>
<evidence type="ECO:0000313" key="9">
    <source>
        <dbReference type="Proteomes" id="UP000017836"/>
    </source>
</evidence>
<comment type="subcellular location">
    <subcellularLocation>
        <location evidence="1 6">Membrane</location>
        <topology evidence="1 6">Multi-pass membrane protein</topology>
    </subcellularLocation>
</comment>
<evidence type="ECO:0000256" key="2">
    <source>
        <dbReference type="ARBA" id="ARBA00007635"/>
    </source>
</evidence>
<reference evidence="9" key="1">
    <citation type="journal article" date="2013" name="Science">
        <title>The Amborella genome and the evolution of flowering plants.</title>
        <authorList>
            <consortium name="Amborella Genome Project"/>
        </authorList>
    </citation>
    <scope>NUCLEOTIDE SEQUENCE [LARGE SCALE GENOMIC DNA]</scope>
</reference>
<feature type="transmembrane region" description="Helical" evidence="6">
    <location>
        <begin position="275"/>
        <end position="294"/>
    </location>
</feature>
<dbReference type="InterPro" id="IPR000620">
    <property type="entry name" value="EamA_dom"/>
</dbReference>
<dbReference type="Gramene" id="ERN18253">
    <property type="protein sequence ID" value="ERN18253"/>
    <property type="gene ID" value="AMTR_s00055p00114700"/>
</dbReference>
<dbReference type="Proteomes" id="UP000017836">
    <property type="component" value="Unassembled WGS sequence"/>
</dbReference>
<dbReference type="GO" id="GO:0005886">
    <property type="term" value="C:plasma membrane"/>
    <property type="evidence" value="ECO:0000318"/>
    <property type="project" value="GO_Central"/>
</dbReference>
<feature type="transmembrane region" description="Helical" evidence="6">
    <location>
        <begin position="7"/>
        <end position="29"/>
    </location>
</feature>